<dbReference type="PANTHER" id="PTHR46300">
    <property type="entry name" value="P450, PUTATIVE (EUROFUNG)-RELATED-RELATED"/>
    <property type="match status" value="1"/>
</dbReference>
<dbReference type="GO" id="GO:0004497">
    <property type="term" value="F:monooxygenase activity"/>
    <property type="evidence" value="ECO:0007669"/>
    <property type="project" value="UniProtKB-KW"/>
</dbReference>
<reference evidence="14 15" key="1">
    <citation type="journal article" date="2018" name="Biotechnol. Biofuels">
        <title>Integrative visual omics of the white-rot fungus Polyporus brumalis exposes the biotechnological potential of its oxidative enzymes for delignifying raw plant biomass.</title>
        <authorList>
            <person name="Miyauchi S."/>
            <person name="Rancon A."/>
            <person name="Drula E."/>
            <person name="Hage H."/>
            <person name="Chaduli D."/>
            <person name="Favel A."/>
            <person name="Grisel S."/>
            <person name="Henrissat B."/>
            <person name="Herpoel-Gimbert I."/>
            <person name="Ruiz-Duenas F.J."/>
            <person name="Chevret D."/>
            <person name="Hainaut M."/>
            <person name="Lin J."/>
            <person name="Wang M."/>
            <person name="Pangilinan J."/>
            <person name="Lipzen A."/>
            <person name="Lesage-Meessen L."/>
            <person name="Navarro D."/>
            <person name="Riley R."/>
            <person name="Grigoriev I.V."/>
            <person name="Zhou S."/>
            <person name="Raouche S."/>
            <person name="Rosso M.N."/>
        </authorList>
    </citation>
    <scope>NUCLEOTIDE SEQUENCE [LARGE SCALE GENOMIC DNA]</scope>
    <source>
        <strain evidence="14 15">BRFM 1820</strain>
    </source>
</reference>
<keyword evidence="5 13" id="KW-0349">Heme</keyword>
<evidence type="ECO:0000256" key="3">
    <source>
        <dbReference type="ARBA" id="ARBA00005179"/>
    </source>
</evidence>
<dbReference type="Pfam" id="PF00067">
    <property type="entry name" value="p450"/>
    <property type="match status" value="1"/>
</dbReference>
<keyword evidence="11" id="KW-0503">Monooxygenase</keyword>
<evidence type="ECO:0000313" key="15">
    <source>
        <dbReference type="Proteomes" id="UP000256964"/>
    </source>
</evidence>
<keyword evidence="12" id="KW-0472">Membrane</keyword>
<dbReference type="Proteomes" id="UP000256964">
    <property type="component" value="Unassembled WGS sequence"/>
</dbReference>
<dbReference type="EMBL" id="KZ857433">
    <property type="protein sequence ID" value="RDX45833.1"/>
    <property type="molecule type" value="Genomic_DNA"/>
</dbReference>
<dbReference type="GO" id="GO:0016705">
    <property type="term" value="F:oxidoreductase activity, acting on paired donors, with incorporation or reduction of molecular oxygen"/>
    <property type="evidence" value="ECO:0007669"/>
    <property type="project" value="InterPro"/>
</dbReference>
<comment type="similarity">
    <text evidence="4">Belongs to the cytochrome P450 family.</text>
</comment>
<dbReference type="InterPro" id="IPR002401">
    <property type="entry name" value="Cyt_P450_E_grp-I"/>
</dbReference>
<protein>
    <submittedName>
        <fullName evidence="14">Cytochrome P450</fullName>
    </submittedName>
</protein>
<dbReference type="SUPFAM" id="SSF48264">
    <property type="entry name" value="Cytochrome P450"/>
    <property type="match status" value="1"/>
</dbReference>
<keyword evidence="6" id="KW-0812">Transmembrane</keyword>
<dbReference type="PANTHER" id="PTHR46300:SF7">
    <property type="entry name" value="P450, PUTATIVE (EUROFUNG)-RELATED"/>
    <property type="match status" value="1"/>
</dbReference>
<keyword evidence="15" id="KW-1185">Reference proteome</keyword>
<evidence type="ECO:0000256" key="6">
    <source>
        <dbReference type="ARBA" id="ARBA00022692"/>
    </source>
</evidence>
<evidence type="ECO:0000256" key="12">
    <source>
        <dbReference type="ARBA" id="ARBA00023136"/>
    </source>
</evidence>
<evidence type="ECO:0000313" key="14">
    <source>
        <dbReference type="EMBL" id="RDX45833.1"/>
    </source>
</evidence>
<evidence type="ECO:0000256" key="5">
    <source>
        <dbReference type="ARBA" id="ARBA00022617"/>
    </source>
</evidence>
<name>A0A371CZX0_9APHY</name>
<dbReference type="InterPro" id="IPR001128">
    <property type="entry name" value="Cyt_P450"/>
</dbReference>
<keyword evidence="8" id="KW-1133">Transmembrane helix</keyword>
<evidence type="ECO:0000256" key="4">
    <source>
        <dbReference type="ARBA" id="ARBA00010617"/>
    </source>
</evidence>
<dbReference type="STRING" id="139420.A0A371CZX0"/>
<evidence type="ECO:0000256" key="10">
    <source>
        <dbReference type="ARBA" id="ARBA00023004"/>
    </source>
</evidence>
<keyword evidence="10 13" id="KW-0408">Iron</keyword>
<dbReference type="GO" id="GO:0016020">
    <property type="term" value="C:membrane"/>
    <property type="evidence" value="ECO:0007669"/>
    <property type="project" value="UniProtKB-SubCell"/>
</dbReference>
<feature type="binding site" description="axial binding residue" evidence="13">
    <location>
        <position position="106"/>
    </location>
    <ligand>
        <name>heme</name>
        <dbReference type="ChEBI" id="CHEBI:30413"/>
    </ligand>
    <ligandPart>
        <name>Fe</name>
        <dbReference type="ChEBI" id="CHEBI:18248"/>
    </ligandPart>
</feature>
<evidence type="ECO:0000256" key="13">
    <source>
        <dbReference type="PIRSR" id="PIRSR602401-1"/>
    </source>
</evidence>
<dbReference type="Gene3D" id="1.10.630.10">
    <property type="entry name" value="Cytochrome P450"/>
    <property type="match status" value="1"/>
</dbReference>
<evidence type="ECO:0000256" key="7">
    <source>
        <dbReference type="ARBA" id="ARBA00022723"/>
    </source>
</evidence>
<dbReference type="GO" id="GO:0005506">
    <property type="term" value="F:iron ion binding"/>
    <property type="evidence" value="ECO:0007669"/>
    <property type="project" value="InterPro"/>
</dbReference>
<dbReference type="PRINTS" id="PR00463">
    <property type="entry name" value="EP450I"/>
</dbReference>
<dbReference type="InterPro" id="IPR036396">
    <property type="entry name" value="Cyt_P450_sf"/>
</dbReference>
<sequence length="188" mass="20874">MFSTLQGQFLAISLYPDVLKKAQAELDTVRVGPNRLPDYSDHKSLVHIDAIDDELHGYFILAGTVLLPNMWAIMHDPETYPDSDEFRPERYILDGKIDATEGHTMCPGRYFALAGLIINIASVLHVFYIGPPLDEEGRPFKVNPGMTDGIMSYPEDTRCTVQPRSAGAEALIMASAQQAKSHSDHVSR</sequence>
<evidence type="ECO:0000256" key="1">
    <source>
        <dbReference type="ARBA" id="ARBA00001971"/>
    </source>
</evidence>
<dbReference type="InterPro" id="IPR050364">
    <property type="entry name" value="Cytochrome_P450_fung"/>
</dbReference>
<comment type="cofactor">
    <cofactor evidence="1 13">
        <name>heme</name>
        <dbReference type="ChEBI" id="CHEBI:30413"/>
    </cofactor>
</comment>
<evidence type="ECO:0000256" key="9">
    <source>
        <dbReference type="ARBA" id="ARBA00023002"/>
    </source>
</evidence>
<evidence type="ECO:0000256" key="8">
    <source>
        <dbReference type="ARBA" id="ARBA00022989"/>
    </source>
</evidence>
<dbReference type="GO" id="GO:0020037">
    <property type="term" value="F:heme binding"/>
    <property type="evidence" value="ECO:0007669"/>
    <property type="project" value="InterPro"/>
</dbReference>
<dbReference type="AlphaFoldDB" id="A0A371CZX0"/>
<accession>A0A371CZX0</accession>
<proteinExistence type="inferred from homology"/>
<keyword evidence="7 13" id="KW-0479">Metal-binding</keyword>
<organism evidence="14 15">
    <name type="scientific">Lentinus brumalis</name>
    <dbReference type="NCBI Taxonomy" id="2498619"/>
    <lineage>
        <taxon>Eukaryota</taxon>
        <taxon>Fungi</taxon>
        <taxon>Dikarya</taxon>
        <taxon>Basidiomycota</taxon>
        <taxon>Agaricomycotina</taxon>
        <taxon>Agaricomycetes</taxon>
        <taxon>Polyporales</taxon>
        <taxon>Polyporaceae</taxon>
        <taxon>Lentinus</taxon>
    </lineage>
</organism>
<gene>
    <name evidence="14" type="ORF">OH76DRAFT_1485980</name>
</gene>
<evidence type="ECO:0000256" key="11">
    <source>
        <dbReference type="ARBA" id="ARBA00023033"/>
    </source>
</evidence>
<comment type="pathway">
    <text evidence="3">Secondary metabolite biosynthesis.</text>
</comment>
<dbReference type="OrthoDB" id="3934656at2759"/>
<keyword evidence="9" id="KW-0560">Oxidoreductase</keyword>
<evidence type="ECO:0000256" key="2">
    <source>
        <dbReference type="ARBA" id="ARBA00004167"/>
    </source>
</evidence>
<comment type="subcellular location">
    <subcellularLocation>
        <location evidence="2">Membrane</location>
        <topology evidence="2">Single-pass membrane protein</topology>
    </subcellularLocation>
</comment>